<feature type="transmembrane region" description="Helical" evidence="1">
    <location>
        <begin position="124"/>
        <end position="143"/>
    </location>
</feature>
<evidence type="ECO:0000256" key="1">
    <source>
        <dbReference type="SAM" id="Phobius"/>
    </source>
</evidence>
<accession>A0ABW5FFP5</accession>
<dbReference type="Proteomes" id="UP001597448">
    <property type="component" value="Unassembled WGS sequence"/>
</dbReference>
<organism evidence="3 4">
    <name type="scientific">Paenibacillus rhizoplanae</name>
    <dbReference type="NCBI Taxonomy" id="1917181"/>
    <lineage>
        <taxon>Bacteria</taxon>
        <taxon>Bacillati</taxon>
        <taxon>Bacillota</taxon>
        <taxon>Bacilli</taxon>
        <taxon>Bacillales</taxon>
        <taxon>Paenibacillaceae</taxon>
        <taxon>Paenibacillus</taxon>
    </lineage>
</organism>
<dbReference type="EMBL" id="JBHUKY010000035">
    <property type="protein sequence ID" value="MFD2412522.1"/>
    <property type="molecule type" value="Genomic_DNA"/>
</dbReference>
<evidence type="ECO:0000259" key="2">
    <source>
        <dbReference type="Pfam" id="PF04892"/>
    </source>
</evidence>
<comment type="caution">
    <text evidence="3">The sequence shown here is derived from an EMBL/GenBank/DDBJ whole genome shotgun (WGS) entry which is preliminary data.</text>
</comment>
<dbReference type="PANTHER" id="PTHR36834:SF1">
    <property type="entry name" value="INTEGRAL MEMBRANE PROTEIN"/>
    <property type="match status" value="1"/>
</dbReference>
<dbReference type="PANTHER" id="PTHR36834">
    <property type="entry name" value="MEMBRANE PROTEIN-RELATED"/>
    <property type="match status" value="1"/>
</dbReference>
<keyword evidence="1" id="KW-0472">Membrane</keyword>
<feature type="transmembrane region" description="Helical" evidence="1">
    <location>
        <begin position="41"/>
        <end position="62"/>
    </location>
</feature>
<name>A0ABW5FFP5_9BACL</name>
<proteinExistence type="predicted"/>
<evidence type="ECO:0000313" key="3">
    <source>
        <dbReference type="EMBL" id="MFD2412522.1"/>
    </source>
</evidence>
<protein>
    <submittedName>
        <fullName evidence="3">VanZ family protein</fullName>
    </submittedName>
</protein>
<dbReference type="InterPro" id="IPR006976">
    <property type="entry name" value="VanZ-like"/>
</dbReference>
<dbReference type="RefSeq" id="WP_209993221.1">
    <property type="nucleotide sequence ID" value="NZ_JBHSVQ010000001.1"/>
</dbReference>
<feature type="transmembrane region" description="Helical" evidence="1">
    <location>
        <begin position="91"/>
        <end position="112"/>
    </location>
</feature>
<dbReference type="InterPro" id="IPR053150">
    <property type="entry name" value="Teicoplanin_resist-assoc"/>
</dbReference>
<feature type="domain" description="VanZ-like" evidence="2">
    <location>
        <begin position="48"/>
        <end position="165"/>
    </location>
</feature>
<keyword evidence="4" id="KW-1185">Reference proteome</keyword>
<feature type="transmembrane region" description="Helical" evidence="1">
    <location>
        <begin position="149"/>
        <end position="171"/>
    </location>
</feature>
<keyword evidence="1" id="KW-1133">Transmembrane helix</keyword>
<feature type="transmembrane region" description="Helical" evidence="1">
    <location>
        <begin position="6"/>
        <end position="29"/>
    </location>
</feature>
<sequence length="181" mass="20570">MADLMGYFIIGGILIVAVMVLYLPFFFLLRGRVSTGRQLCLIFFTGSCLIMLYATIFSAWGADAFHPKEHHLNVIPFIALGDSEGMSEDKMIVQAVANIIMFIPYGFFLPMVFTRLRSFSRTAFAVFATSFSIEFIQYFLGATADIDDIILNFVGGILGYTLYATVFRYLLHHRRTLRDRQ</sequence>
<reference evidence="4" key="1">
    <citation type="journal article" date="2019" name="Int. J. Syst. Evol. Microbiol.">
        <title>The Global Catalogue of Microorganisms (GCM) 10K type strain sequencing project: providing services to taxonomists for standard genome sequencing and annotation.</title>
        <authorList>
            <consortium name="The Broad Institute Genomics Platform"/>
            <consortium name="The Broad Institute Genome Sequencing Center for Infectious Disease"/>
            <person name="Wu L."/>
            <person name="Ma J."/>
        </authorList>
    </citation>
    <scope>NUCLEOTIDE SEQUENCE [LARGE SCALE GENOMIC DNA]</scope>
    <source>
        <strain evidence="4">CCM 8725</strain>
    </source>
</reference>
<keyword evidence="1" id="KW-0812">Transmembrane</keyword>
<evidence type="ECO:0000313" key="4">
    <source>
        <dbReference type="Proteomes" id="UP001597448"/>
    </source>
</evidence>
<dbReference type="Pfam" id="PF04892">
    <property type="entry name" value="VanZ"/>
    <property type="match status" value="1"/>
</dbReference>
<gene>
    <name evidence="3" type="ORF">ACFSX3_21755</name>
</gene>